<organism evidence="2 3">
    <name type="scientific">Streptomyces roseolilacinus</name>
    <dbReference type="NCBI Taxonomy" id="66904"/>
    <lineage>
        <taxon>Bacteria</taxon>
        <taxon>Bacillati</taxon>
        <taxon>Actinomycetota</taxon>
        <taxon>Actinomycetes</taxon>
        <taxon>Kitasatosporales</taxon>
        <taxon>Streptomycetaceae</taxon>
        <taxon>Streptomyces</taxon>
    </lineage>
</organism>
<reference evidence="2" key="2">
    <citation type="submission" date="2020-09" db="EMBL/GenBank/DDBJ databases">
        <authorList>
            <person name="Sun Q."/>
            <person name="Ohkuma M."/>
        </authorList>
    </citation>
    <scope>NUCLEOTIDE SEQUENCE</scope>
    <source>
        <strain evidence="2">JCM 4335</strain>
    </source>
</reference>
<keyword evidence="1" id="KW-1133">Transmembrane helix</keyword>
<evidence type="ECO:0000313" key="2">
    <source>
        <dbReference type="EMBL" id="GGQ19844.1"/>
    </source>
</evidence>
<comment type="caution">
    <text evidence="2">The sequence shown here is derived from an EMBL/GenBank/DDBJ whole genome shotgun (WGS) entry which is preliminary data.</text>
</comment>
<feature type="transmembrane region" description="Helical" evidence="1">
    <location>
        <begin position="26"/>
        <end position="48"/>
    </location>
</feature>
<evidence type="ECO:0000313" key="3">
    <source>
        <dbReference type="Proteomes" id="UP000654123"/>
    </source>
</evidence>
<keyword evidence="1" id="KW-0812">Transmembrane</keyword>
<dbReference type="Proteomes" id="UP000654123">
    <property type="component" value="Unassembled WGS sequence"/>
</dbReference>
<keyword evidence="1" id="KW-0472">Membrane</keyword>
<dbReference type="Pfam" id="PF07784">
    <property type="entry name" value="DUF1622"/>
    <property type="match status" value="1"/>
</dbReference>
<dbReference type="AlphaFoldDB" id="A0A918B2S4"/>
<sequence length="143" mass="15530">MRGYLPPMIVSVELLPESTLREAISLLVRLVESAGALIIFIGAGWAFVQFVKAGLRRRDRVAGFNRIRLSLGRFLVLGLEFQLAGDVLRTAVAPSFTEIGQLAAIAAIRTALNYFLGREIAQERAELARGGDPLERPVGGKPS</sequence>
<dbReference type="PANTHER" id="PTHR38468:SF1">
    <property type="entry name" value="SLL0939 PROTEIN"/>
    <property type="match status" value="1"/>
</dbReference>
<reference evidence="2" key="1">
    <citation type="journal article" date="2014" name="Int. J. Syst. Evol. Microbiol.">
        <title>Complete genome sequence of Corynebacterium casei LMG S-19264T (=DSM 44701T), isolated from a smear-ripened cheese.</title>
        <authorList>
            <consortium name="US DOE Joint Genome Institute (JGI-PGF)"/>
            <person name="Walter F."/>
            <person name="Albersmeier A."/>
            <person name="Kalinowski J."/>
            <person name="Ruckert C."/>
        </authorList>
    </citation>
    <scope>NUCLEOTIDE SEQUENCE</scope>
    <source>
        <strain evidence="2">JCM 4335</strain>
    </source>
</reference>
<protein>
    <submittedName>
        <fullName evidence="2">Membrane protein</fullName>
    </submittedName>
</protein>
<accession>A0A918B2S4</accession>
<gene>
    <name evidence="2" type="ORF">GCM10010249_43220</name>
</gene>
<dbReference type="InterPro" id="IPR012427">
    <property type="entry name" value="DUF1622"/>
</dbReference>
<dbReference type="PANTHER" id="PTHR38468">
    <property type="entry name" value="SLL0939 PROTEIN"/>
    <property type="match status" value="1"/>
</dbReference>
<evidence type="ECO:0000256" key="1">
    <source>
        <dbReference type="SAM" id="Phobius"/>
    </source>
</evidence>
<keyword evidence="3" id="KW-1185">Reference proteome</keyword>
<dbReference type="EMBL" id="BMSV01000008">
    <property type="protein sequence ID" value="GGQ19844.1"/>
    <property type="molecule type" value="Genomic_DNA"/>
</dbReference>
<proteinExistence type="predicted"/>
<name>A0A918B2S4_9ACTN</name>